<gene>
    <name evidence="2" type="ORF">FEN17_02990</name>
</gene>
<keyword evidence="1" id="KW-0812">Transmembrane</keyword>
<organism evidence="2 3">
    <name type="scientific">Dyadobacter luticola</name>
    <dbReference type="NCBI Taxonomy" id="1979387"/>
    <lineage>
        <taxon>Bacteria</taxon>
        <taxon>Pseudomonadati</taxon>
        <taxon>Bacteroidota</taxon>
        <taxon>Cytophagia</taxon>
        <taxon>Cytophagales</taxon>
        <taxon>Spirosomataceae</taxon>
        <taxon>Dyadobacter</taxon>
    </lineage>
</organism>
<keyword evidence="3" id="KW-1185">Reference proteome</keyword>
<feature type="transmembrane region" description="Helical" evidence="1">
    <location>
        <begin position="117"/>
        <end position="138"/>
    </location>
</feature>
<dbReference type="AlphaFoldDB" id="A0A5R9L204"/>
<proteinExistence type="predicted"/>
<evidence type="ECO:0000313" key="2">
    <source>
        <dbReference type="EMBL" id="TLV02604.1"/>
    </source>
</evidence>
<feature type="transmembrane region" description="Helical" evidence="1">
    <location>
        <begin position="158"/>
        <end position="178"/>
    </location>
</feature>
<dbReference type="RefSeq" id="WP_138363815.1">
    <property type="nucleotide sequence ID" value="NZ_VCEJ01000002.1"/>
</dbReference>
<evidence type="ECO:0000256" key="1">
    <source>
        <dbReference type="SAM" id="Phobius"/>
    </source>
</evidence>
<name>A0A5R9L204_9BACT</name>
<protein>
    <submittedName>
        <fullName evidence="2">Uncharacterized protein</fullName>
    </submittedName>
</protein>
<comment type="caution">
    <text evidence="2">The sequence shown here is derived from an EMBL/GenBank/DDBJ whole genome shotgun (WGS) entry which is preliminary data.</text>
</comment>
<dbReference type="OrthoDB" id="663655at2"/>
<keyword evidence="1" id="KW-1133">Transmembrane helix</keyword>
<dbReference type="EMBL" id="VCEJ01000002">
    <property type="protein sequence ID" value="TLV02604.1"/>
    <property type="molecule type" value="Genomic_DNA"/>
</dbReference>
<accession>A0A5R9L204</accession>
<reference evidence="2 3" key="1">
    <citation type="submission" date="2019-05" db="EMBL/GenBank/DDBJ databases">
        <authorList>
            <person name="Qu J.-H."/>
        </authorList>
    </citation>
    <scope>NUCLEOTIDE SEQUENCE [LARGE SCALE GENOMIC DNA]</scope>
    <source>
        <strain evidence="2 3">T17</strain>
    </source>
</reference>
<evidence type="ECO:0000313" key="3">
    <source>
        <dbReference type="Proteomes" id="UP000306402"/>
    </source>
</evidence>
<keyword evidence="1" id="KW-0472">Membrane</keyword>
<sequence>MKISSHDIHFVLENPGNQFLKSDPEKNILAGKVQELVELIGRSSVDGELSRSYQQQISDAFRKSASAQKKLAPFQMLDEDKSLSREQLLDGLEKLLAENPIDSKISSENKTTPLQKGVMMILAVILIVAGLSMIIMPAPPSFEIFTVYYFNINDGVTVMDLFSLLIIFGGVLMLVLNFNKK</sequence>
<dbReference type="Proteomes" id="UP000306402">
    <property type="component" value="Unassembled WGS sequence"/>
</dbReference>